<keyword evidence="11" id="KW-0969">Cilium</keyword>
<dbReference type="KEGG" id="nde:NIDE2304"/>
<feature type="transmembrane region" description="Helical" evidence="10">
    <location>
        <begin position="222"/>
        <end position="242"/>
    </location>
</feature>
<dbReference type="Proteomes" id="UP000001660">
    <property type="component" value="Chromosome"/>
</dbReference>
<dbReference type="GO" id="GO:0044780">
    <property type="term" value="P:bacterial-type flagellum assembly"/>
    <property type="evidence" value="ECO:0007669"/>
    <property type="project" value="UniProtKB-UniRule"/>
</dbReference>
<dbReference type="PANTHER" id="PTHR30065">
    <property type="entry name" value="FLAGELLAR BIOSYNTHETIC PROTEIN FLIR"/>
    <property type="match status" value="1"/>
</dbReference>
<protein>
    <recommendedName>
        <fullName evidence="3 9">Flagellar biosynthetic protein FliR</fullName>
    </recommendedName>
</protein>
<comment type="function">
    <text evidence="1 10">Role in flagellar biosynthesis.</text>
</comment>
<feature type="transmembrane region" description="Helical" evidence="10">
    <location>
        <begin position="70"/>
        <end position="94"/>
    </location>
</feature>
<evidence type="ECO:0000256" key="2">
    <source>
        <dbReference type="ARBA" id="ARBA00009772"/>
    </source>
</evidence>
<dbReference type="eggNOG" id="COG1684">
    <property type="taxonomic scope" value="Bacteria"/>
</dbReference>
<keyword evidence="11" id="KW-0282">Flagellum</keyword>
<dbReference type="OrthoDB" id="9807748at2"/>
<dbReference type="PANTHER" id="PTHR30065:SF1">
    <property type="entry name" value="SURFACE PRESENTATION OF ANTIGENS PROTEIN SPAR"/>
    <property type="match status" value="1"/>
</dbReference>
<evidence type="ECO:0000256" key="9">
    <source>
        <dbReference type="NCBIfam" id="TIGR01400"/>
    </source>
</evidence>
<evidence type="ECO:0000313" key="11">
    <source>
        <dbReference type="EMBL" id="CBK42017.1"/>
    </source>
</evidence>
<evidence type="ECO:0000313" key="12">
    <source>
        <dbReference type="Proteomes" id="UP000001660"/>
    </source>
</evidence>
<accession>D8PFI0</accession>
<dbReference type="GO" id="GO:0005886">
    <property type="term" value="C:plasma membrane"/>
    <property type="evidence" value="ECO:0007669"/>
    <property type="project" value="UniProtKB-SubCell"/>
</dbReference>
<sequence>MMSAAQTLHLALPQFQAFSILLVRIAGIVSVFPILNTRTIPMPVKTGLVATLGLVLAPIIHLPNLPNDPVLVIAGIGSEFLIGLTIGLAVRLLFSGFQVAGDMIGTQMGFSAIQMFDPMSHQNTPIIAQFQLTLGSLVFLSLNAHLLVVHAIGMSYEYVPPFGASLSDGIAQDIIHLAQNMLGVALKLAAPVFATLLIVNTVLAILGRAVPQMNVFVTSFPITIGAGFLAMSLAMPFTLLLFEKEFETLVETILGLLKALGHG</sequence>
<name>D8PFI0_9BACT</name>
<dbReference type="InterPro" id="IPR006303">
    <property type="entry name" value="FliR"/>
</dbReference>
<feature type="transmembrane region" description="Helical" evidence="10">
    <location>
        <begin position="188"/>
        <end position="210"/>
    </location>
</feature>
<dbReference type="GO" id="GO:0009425">
    <property type="term" value="C:bacterial-type flagellum basal body"/>
    <property type="evidence" value="ECO:0007669"/>
    <property type="project" value="UniProtKB-SubCell"/>
</dbReference>
<feature type="transmembrane region" description="Helical" evidence="10">
    <location>
        <begin position="132"/>
        <end position="152"/>
    </location>
</feature>
<dbReference type="NCBIfam" id="TIGR01400">
    <property type="entry name" value="fliR"/>
    <property type="match status" value="1"/>
</dbReference>
<dbReference type="HOGENOM" id="CLU_063626_2_2_0"/>
<dbReference type="GO" id="GO:0006605">
    <property type="term" value="P:protein targeting"/>
    <property type="evidence" value="ECO:0007669"/>
    <property type="project" value="UniProtKB-UniRule"/>
</dbReference>
<evidence type="ECO:0000256" key="4">
    <source>
        <dbReference type="ARBA" id="ARBA00022475"/>
    </source>
</evidence>
<feature type="transmembrane region" description="Helical" evidence="10">
    <location>
        <begin position="15"/>
        <end position="35"/>
    </location>
</feature>
<proteinExistence type="inferred from homology"/>
<gene>
    <name evidence="11" type="primary">fliR</name>
    <name evidence="11" type="ORF">NIDE2304</name>
</gene>
<comment type="similarity">
    <text evidence="2 10">Belongs to the FliR/MopE/SpaR family.</text>
</comment>
<dbReference type="Pfam" id="PF01311">
    <property type="entry name" value="Bac_export_1"/>
    <property type="match status" value="1"/>
</dbReference>
<keyword evidence="4 10" id="KW-1003">Cell membrane</keyword>
<evidence type="ECO:0000256" key="10">
    <source>
        <dbReference type="RuleBase" id="RU362071"/>
    </source>
</evidence>
<feature type="transmembrane region" description="Helical" evidence="10">
    <location>
        <begin position="47"/>
        <end position="64"/>
    </location>
</feature>
<keyword evidence="11" id="KW-0966">Cell projection</keyword>
<evidence type="ECO:0000256" key="3">
    <source>
        <dbReference type="ARBA" id="ARBA00021717"/>
    </source>
</evidence>
<evidence type="ECO:0000256" key="6">
    <source>
        <dbReference type="ARBA" id="ARBA00022989"/>
    </source>
</evidence>
<comment type="subcellular location">
    <subcellularLocation>
        <location evidence="10">Cell membrane</location>
        <topology evidence="10">Multi-pass membrane protein</topology>
    </subcellularLocation>
    <subcellularLocation>
        <location evidence="10">Bacterial flagellum basal body</location>
    </subcellularLocation>
</comment>
<dbReference type="InterPro" id="IPR002010">
    <property type="entry name" value="T3SS_IM_R"/>
</dbReference>
<keyword evidence="8 10" id="KW-0975">Bacterial flagellum</keyword>
<dbReference type="EMBL" id="FP929003">
    <property type="protein sequence ID" value="CBK42017.1"/>
    <property type="molecule type" value="Genomic_DNA"/>
</dbReference>
<keyword evidence="5 10" id="KW-0812">Transmembrane</keyword>
<dbReference type="PRINTS" id="PR00953">
    <property type="entry name" value="TYPE3IMRPROT"/>
</dbReference>
<keyword evidence="6 10" id="KW-1133">Transmembrane helix</keyword>
<keyword evidence="12" id="KW-1185">Reference proteome</keyword>
<organism evidence="11 12">
    <name type="scientific">Nitrospira defluvii</name>
    <dbReference type="NCBI Taxonomy" id="330214"/>
    <lineage>
        <taxon>Bacteria</taxon>
        <taxon>Pseudomonadati</taxon>
        <taxon>Nitrospirota</taxon>
        <taxon>Nitrospiria</taxon>
        <taxon>Nitrospirales</taxon>
        <taxon>Nitrospiraceae</taxon>
        <taxon>Nitrospira</taxon>
    </lineage>
</organism>
<keyword evidence="7 10" id="KW-0472">Membrane</keyword>
<dbReference type="AlphaFoldDB" id="D8PFI0"/>
<evidence type="ECO:0000256" key="1">
    <source>
        <dbReference type="ARBA" id="ARBA00002578"/>
    </source>
</evidence>
<evidence type="ECO:0000256" key="7">
    <source>
        <dbReference type="ARBA" id="ARBA00023136"/>
    </source>
</evidence>
<evidence type="ECO:0000256" key="5">
    <source>
        <dbReference type="ARBA" id="ARBA00022692"/>
    </source>
</evidence>
<reference evidence="11 12" key="1">
    <citation type="journal article" date="2010" name="Proc. Natl. Acad. Sci. U.S.A.">
        <title>A Nitrospira metagenome illuminates the physiology and evolution of globally important nitrite-oxidizing bacteria.</title>
        <authorList>
            <person name="Lucker S."/>
            <person name="Wagner M."/>
            <person name="Maixner F."/>
            <person name="Pelletier E."/>
            <person name="Koch H."/>
            <person name="Vacherie B."/>
            <person name="Rattei T."/>
            <person name="Sinninghe Damste J."/>
            <person name="Spieck E."/>
            <person name="Le Paslier D."/>
            <person name="Daims H."/>
        </authorList>
    </citation>
    <scope>NUCLEOTIDE SEQUENCE [LARGE SCALE GENOMIC DNA]</scope>
</reference>
<evidence type="ECO:0000256" key="8">
    <source>
        <dbReference type="ARBA" id="ARBA00023143"/>
    </source>
</evidence>
<dbReference type="STRING" id="330214.NIDE2304"/>